<evidence type="ECO:0000313" key="3">
    <source>
        <dbReference type="Proteomes" id="UP000423413"/>
    </source>
</evidence>
<dbReference type="Proteomes" id="UP000423413">
    <property type="component" value="Chromosome"/>
</dbReference>
<accession>A0AAE6QN38</accession>
<name>A0AAE6QN38_9PSED</name>
<sequence length="88" mass="9468">MSFLTLKRGNAVGDAPRQKSAPRRTFRAGRRVSTTACRCGASHDSRDYRSATQTVGAITARSDTSGALFSLRSASFLRSPLEHPAGVR</sequence>
<feature type="compositionally biased region" description="Basic residues" evidence="1">
    <location>
        <begin position="20"/>
        <end position="29"/>
    </location>
</feature>
<feature type="region of interest" description="Disordered" evidence="1">
    <location>
        <begin position="1"/>
        <end position="29"/>
    </location>
</feature>
<dbReference type="AlphaFoldDB" id="A0AAE6QN38"/>
<reference evidence="2 3" key="1">
    <citation type="submission" date="2019-11" db="EMBL/GenBank/DDBJ databases">
        <title>Complete genome sequence of Pseudomonas syringae pv. coronafaciens isolate B19001 originated in imported oat cereal.</title>
        <authorList>
            <person name="Kim S.M."/>
            <person name="Lee B.C."/>
            <person name="Seo S.J."/>
            <person name="Lee J.E."/>
            <person name="Choi N.J."/>
            <person name="Park J.H."/>
        </authorList>
    </citation>
    <scope>NUCLEOTIDE SEQUENCE [LARGE SCALE GENOMIC DNA]</scope>
    <source>
        <strain evidence="2 3">B19001</strain>
    </source>
</reference>
<gene>
    <name evidence="2" type="ORF">GMO17_24865</name>
</gene>
<evidence type="ECO:0000313" key="2">
    <source>
        <dbReference type="EMBL" id="QGT84768.1"/>
    </source>
</evidence>
<evidence type="ECO:0000256" key="1">
    <source>
        <dbReference type="SAM" id="MobiDB-lite"/>
    </source>
</evidence>
<dbReference type="AntiFam" id="ANF00261">
    <property type="entry name" value="Protein of unknown function (DUF1534)"/>
</dbReference>
<organism evidence="2 3">
    <name type="scientific">Pseudomonas coronafaciens pv. coronafaciens</name>
    <dbReference type="NCBI Taxonomy" id="235275"/>
    <lineage>
        <taxon>Bacteria</taxon>
        <taxon>Pseudomonadati</taxon>
        <taxon>Pseudomonadota</taxon>
        <taxon>Gammaproteobacteria</taxon>
        <taxon>Pseudomonadales</taxon>
        <taxon>Pseudomonadaceae</taxon>
        <taxon>Pseudomonas</taxon>
        <taxon>Pseudomonas coronafaciens</taxon>
    </lineage>
</organism>
<protein>
    <submittedName>
        <fullName evidence="2">DUF1534 domain-containing protein</fullName>
    </submittedName>
</protein>
<proteinExistence type="predicted"/>
<dbReference type="EMBL" id="CP046441">
    <property type="protein sequence ID" value="QGT84768.1"/>
    <property type="molecule type" value="Genomic_DNA"/>
</dbReference>